<gene>
    <name evidence="5" type="primary">aroD</name>
    <name evidence="6" type="ORF">JQC72_10585</name>
</gene>
<keyword evidence="7" id="KW-1185">Reference proteome</keyword>
<evidence type="ECO:0000256" key="4">
    <source>
        <dbReference type="ARBA" id="ARBA00023270"/>
    </source>
</evidence>
<feature type="binding site" evidence="5">
    <location>
        <position position="85"/>
    </location>
    <ligand>
        <name>3-dehydroquinate</name>
        <dbReference type="ChEBI" id="CHEBI:32364"/>
    </ligand>
</feature>
<reference evidence="6" key="1">
    <citation type="journal article" date="2024" name="Int. J. Syst. Evol. Microbiol.">
        <title>Polycladomyces zharkentensis sp. nov., a novel thermophilic cellulose- and starch-degrading member of the Bacillota from a geothermal aquifer in Kazakhstan.</title>
        <authorList>
            <person name="Mashzhan A."/>
            <person name="Kistaubayeva A."/>
            <person name="Javier-Lopez R."/>
            <person name="Bissenova U."/>
            <person name="Bissenbay A."/>
            <person name="Birkeland N.K."/>
        </authorList>
    </citation>
    <scope>NUCLEOTIDE SEQUENCE</scope>
    <source>
        <strain evidence="6">ZKZ2T</strain>
    </source>
</reference>
<keyword evidence="4 5" id="KW-0704">Schiff base</keyword>
<comment type="caution">
    <text evidence="5">Lacks conserved residue(s) required for the propagation of feature annotation.</text>
</comment>
<comment type="subunit">
    <text evidence="5">Homodimer.</text>
</comment>
<feature type="binding site" evidence="5">
    <location>
        <position position="239"/>
    </location>
    <ligand>
        <name>3-dehydroquinate</name>
        <dbReference type="ChEBI" id="CHEBI:32364"/>
    </ligand>
</feature>
<comment type="catalytic activity">
    <reaction evidence="1 5">
        <text>3-dehydroquinate = 3-dehydroshikimate + H2O</text>
        <dbReference type="Rhea" id="RHEA:21096"/>
        <dbReference type="ChEBI" id="CHEBI:15377"/>
        <dbReference type="ChEBI" id="CHEBI:16630"/>
        <dbReference type="ChEBI" id="CHEBI:32364"/>
        <dbReference type="EC" id="4.2.1.10"/>
    </reaction>
</comment>
<dbReference type="GO" id="GO:0003855">
    <property type="term" value="F:3-dehydroquinate dehydratase activity"/>
    <property type="evidence" value="ECO:0007669"/>
    <property type="project" value="UniProtKB-EC"/>
</dbReference>
<protein>
    <recommendedName>
        <fullName evidence="5">3-dehydroquinate dehydratase</fullName>
        <shortName evidence="5">3-dehydroquinase</shortName>
        <ecNumber evidence="5">4.2.1.10</ecNumber>
    </recommendedName>
    <alternativeName>
        <fullName evidence="5">Type I DHQase</fullName>
    </alternativeName>
    <alternativeName>
        <fullName evidence="5">Type I dehydroquinase</fullName>
        <shortName evidence="5">DHQ1</shortName>
    </alternativeName>
</protein>
<evidence type="ECO:0000256" key="1">
    <source>
        <dbReference type="ARBA" id="ARBA00001864"/>
    </source>
</evidence>
<keyword evidence="3 5" id="KW-0456">Lyase</keyword>
<sequence length="258" mass="28802">MERTKKVSIRGKSLGTTQPLICTPLVGSDTDQIMSEVAKIRPKEPDMVEWRVDFFKNLGNTTAVIETASKIREALGRIPLLFTIRSEKEGGQPISLTEKEKMQLYAKVCESGNIDLIDCELFHDDEELLWLRQVSKEYDVRLILSYHHFHLTPGYEEILNKLLKAESYGADMAKVAVMPTSTDDVLVLLKATQDAHKQMNIPIITISMGNLGAITRMIGWFFGSSVTFAVGENHSAPGQIPIDDLKTVLKIIQRSAGV</sequence>
<dbReference type="NCBIfam" id="TIGR01093">
    <property type="entry name" value="aroD"/>
    <property type="match status" value="1"/>
</dbReference>
<evidence type="ECO:0000256" key="5">
    <source>
        <dbReference type="HAMAP-Rule" id="MF_00214"/>
    </source>
</evidence>
<feature type="binding site" evidence="5">
    <location>
        <begin position="49"/>
        <end position="51"/>
    </location>
    <ligand>
        <name>3-dehydroquinate</name>
        <dbReference type="ChEBI" id="CHEBI:32364"/>
    </ligand>
</feature>
<keyword evidence="5" id="KW-0028">Amino-acid biosynthesis</keyword>
<dbReference type="Proteomes" id="UP001177120">
    <property type="component" value="Unassembled WGS sequence"/>
</dbReference>
<proteinExistence type="inferred from homology"/>
<dbReference type="RefSeq" id="WP_205495465.1">
    <property type="nucleotide sequence ID" value="NZ_JAFHAP010000009.1"/>
</dbReference>
<dbReference type="PANTHER" id="PTHR43699:SF1">
    <property type="entry name" value="3-DEHYDROQUINATE DEHYDRATASE"/>
    <property type="match status" value="1"/>
</dbReference>
<organism evidence="6 7">
    <name type="scientific">Polycladomyces zharkentensis</name>
    <dbReference type="NCBI Taxonomy" id="2807616"/>
    <lineage>
        <taxon>Bacteria</taxon>
        <taxon>Bacillati</taxon>
        <taxon>Bacillota</taxon>
        <taxon>Bacilli</taxon>
        <taxon>Bacillales</taxon>
        <taxon>Thermoactinomycetaceae</taxon>
        <taxon>Polycladomyces</taxon>
    </lineage>
</organism>
<dbReference type="InterPro" id="IPR050146">
    <property type="entry name" value="Type-I_3-dehydroquinase"/>
</dbReference>
<comment type="pathway">
    <text evidence="5">Metabolic intermediate biosynthesis; chorismate biosynthesis; chorismate from D-erythrose 4-phosphate and phosphoenolpyruvate: step 3/7.</text>
</comment>
<keyword evidence="2 5" id="KW-0057">Aromatic amino acid biosynthesis</keyword>
<dbReference type="EMBL" id="JAFHAP010000009">
    <property type="protein sequence ID" value="MBN2909961.1"/>
    <property type="molecule type" value="Genomic_DNA"/>
</dbReference>
<feature type="active site" description="Schiff-base intermediate with substrate" evidence="5">
    <location>
        <position position="174"/>
    </location>
</feature>
<comment type="caution">
    <text evidence="6">The sequence shown here is derived from an EMBL/GenBank/DDBJ whole genome shotgun (WGS) entry which is preliminary data.</text>
</comment>
<dbReference type="SUPFAM" id="SSF51569">
    <property type="entry name" value="Aldolase"/>
    <property type="match status" value="1"/>
</dbReference>
<dbReference type="Gene3D" id="3.20.20.70">
    <property type="entry name" value="Aldolase class I"/>
    <property type="match status" value="1"/>
</dbReference>
<comment type="function">
    <text evidence="5">Involved in the third step of the chorismate pathway, which leads to the biosynthesis of aromatic amino acids. Catalyzes the cis-dehydration of 3-dehydroquinate (DHQ) and introduces the first double bond of the aromatic ring to yield 3-dehydroshikimate.</text>
</comment>
<dbReference type="CDD" id="cd00502">
    <property type="entry name" value="DHQase_I"/>
    <property type="match status" value="1"/>
</dbReference>
<dbReference type="HAMAP" id="MF_00214">
    <property type="entry name" value="AroD"/>
    <property type="match status" value="1"/>
</dbReference>
<evidence type="ECO:0000256" key="2">
    <source>
        <dbReference type="ARBA" id="ARBA00023141"/>
    </source>
</evidence>
<feature type="binding site" evidence="5">
    <location>
        <position position="235"/>
    </location>
    <ligand>
        <name>3-dehydroquinate</name>
        <dbReference type="ChEBI" id="CHEBI:32364"/>
    </ligand>
</feature>
<dbReference type="InterPro" id="IPR013785">
    <property type="entry name" value="Aldolase_TIM"/>
</dbReference>
<name>A0ABS2WKA3_9BACL</name>
<dbReference type="Pfam" id="PF01487">
    <property type="entry name" value="DHquinase_I"/>
    <property type="match status" value="1"/>
</dbReference>
<feature type="binding site" evidence="5">
    <location>
        <position position="216"/>
    </location>
    <ligand>
        <name>3-dehydroquinate</name>
        <dbReference type="ChEBI" id="CHEBI:32364"/>
    </ligand>
</feature>
<evidence type="ECO:0000313" key="6">
    <source>
        <dbReference type="EMBL" id="MBN2909961.1"/>
    </source>
</evidence>
<evidence type="ECO:0000256" key="3">
    <source>
        <dbReference type="ARBA" id="ARBA00023239"/>
    </source>
</evidence>
<dbReference type="InterPro" id="IPR001381">
    <property type="entry name" value="DHquinase_I"/>
</dbReference>
<feature type="active site" description="Proton donor/acceptor" evidence="5">
    <location>
        <position position="147"/>
    </location>
</feature>
<dbReference type="PANTHER" id="PTHR43699">
    <property type="entry name" value="3-DEHYDROQUINATE DEHYDRATASE"/>
    <property type="match status" value="1"/>
</dbReference>
<dbReference type="EC" id="4.2.1.10" evidence="5"/>
<accession>A0ABS2WKA3</accession>
<evidence type="ECO:0000313" key="7">
    <source>
        <dbReference type="Proteomes" id="UP001177120"/>
    </source>
</evidence>
<comment type="similarity">
    <text evidence="5">Belongs to the type-I 3-dehydroquinase family.</text>
</comment>